<dbReference type="Gene3D" id="3.30.465.60">
    <property type="match status" value="1"/>
</dbReference>
<dbReference type="HAMAP" id="MF_01161">
    <property type="entry name" value="tRNA_Ile_lys_synt"/>
    <property type="match status" value="1"/>
</dbReference>
<dbReference type="Pfam" id="PF11734">
    <property type="entry name" value="TilS_C"/>
    <property type="match status" value="1"/>
</dbReference>
<organism evidence="10 11">
    <name type="scientific">Sporosarcina koreensis</name>
    <dbReference type="NCBI Taxonomy" id="334735"/>
    <lineage>
        <taxon>Bacteria</taxon>
        <taxon>Bacillati</taxon>
        <taxon>Bacillota</taxon>
        <taxon>Bacilli</taxon>
        <taxon>Bacillales</taxon>
        <taxon>Caryophanaceae</taxon>
        <taxon>Sporosarcina</taxon>
    </lineage>
</organism>
<dbReference type="InterPro" id="IPR014729">
    <property type="entry name" value="Rossmann-like_a/b/a_fold"/>
</dbReference>
<feature type="domain" description="Lysidine-tRNA(Ile) synthetase C-terminal" evidence="9">
    <location>
        <begin position="383"/>
        <end position="455"/>
    </location>
</feature>
<reference evidence="11" key="1">
    <citation type="journal article" date="2019" name="Int. J. Syst. Evol. Microbiol.">
        <title>The Global Catalogue of Microorganisms (GCM) 10K type strain sequencing project: providing services to taxonomists for standard genome sequencing and annotation.</title>
        <authorList>
            <consortium name="The Broad Institute Genomics Platform"/>
            <consortium name="The Broad Institute Genome Sequencing Center for Infectious Disease"/>
            <person name="Wu L."/>
            <person name="Ma J."/>
        </authorList>
    </citation>
    <scope>NUCLEOTIDE SEQUENCE [LARGE SCALE GENOMIC DNA]</scope>
    <source>
        <strain evidence="11">KACC 11299</strain>
    </source>
</reference>
<keyword evidence="6 8" id="KW-0067">ATP-binding</keyword>
<proteinExistence type="inferred from homology"/>
<name>A0ABW0TT59_9BACL</name>
<keyword evidence="4 8" id="KW-0819">tRNA processing</keyword>
<dbReference type="InterPro" id="IPR012795">
    <property type="entry name" value="tRNA_Ile_lys_synt_N"/>
</dbReference>
<evidence type="ECO:0000256" key="3">
    <source>
        <dbReference type="ARBA" id="ARBA00022598"/>
    </source>
</evidence>
<dbReference type="Gene3D" id="3.40.50.620">
    <property type="entry name" value="HUPs"/>
    <property type="match status" value="1"/>
</dbReference>
<evidence type="ECO:0000256" key="2">
    <source>
        <dbReference type="ARBA" id="ARBA00022490"/>
    </source>
</evidence>
<gene>
    <name evidence="8 10" type="primary">tilS</name>
    <name evidence="10" type="ORF">ACFPTP_02890</name>
</gene>
<dbReference type="InterPro" id="IPR011063">
    <property type="entry name" value="TilS/TtcA_N"/>
</dbReference>
<keyword evidence="5 8" id="KW-0547">Nucleotide-binding</keyword>
<dbReference type="EC" id="6.3.4.19" evidence="8"/>
<dbReference type="Pfam" id="PF01171">
    <property type="entry name" value="ATP_bind_3"/>
    <property type="match status" value="1"/>
</dbReference>
<dbReference type="NCBIfam" id="TIGR02433">
    <property type="entry name" value="lysidine_TilS_C"/>
    <property type="match status" value="1"/>
</dbReference>
<comment type="function">
    <text evidence="8">Ligates lysine onto the cytidine present at position 34 of the AUA codon-specific tRNA(Ile) that contains the anticodon CAU, in an ATP-dependent manner. Cytidine is converted to lysidine, thus changing the amino acid specificity of the tRNA from methionine to isoleucine.</text>
</comment>
<dbReference type="InterPro" id="IPR012796">
    <property type="entry name" value="Lysidine-tRNA-synth_C"/>
</dbReference>
<dbReference type="SUPFAM" id="SSF82829">
    <property type="entry name" value="MesJ substrate recognition domain-like"/>
    <property type="match status" value="1"/>
</dbReference>
<dbReference type="CDD" id="cd01992">
    <property type="entry name" value="TilS_N"/>
    <property type="match status" value="1"/>
</dbReference>
<dbReference type="NCBIfam" id="TIGR02432">
    <property type="entry name" value="lysidine_TilS_N"/>
    <property type="match status" value="1"/>
</dbReference>
<comment type="similarity">
    <text evidence="8">Belongs to the tRNA(Ile)-lysidine synthase family.</text>
</comment>
<dbReference type="SUPFAM" id="SSF56037">
    <property type="entry name" value="PheT/TilS domain"/>
    <property type="match status" value="1"/>
</dbReference>
<evidence type="ECO:0000259" key="9">
    <source>
        <dbReference type="SMART" id="SM00977"/>
    </source>
</evidence>
<keyword evidence="2 8" id="KW-0963">Cytoplasm</keyword>
<dbReference type="Proteomes" id="UP001596071">
    <property type="component" value="Unassembled WGS sequence"/>
</dbReference>
<dbReference type="EMBL" id="JBHSNP010000006">
    <property type="protein sequence ID" value="MFC5602204.1"/>
    <property type="molecule type" value="Genomic_DNA"/>
</dbReference>
<evidence type="ECO:0000256" key="8">
    <source>
        <dbReference type="HAMAP-Rule" id="MF_01161"/>
    </source>
</evidence>
<sequence>MNVFERKILDFIQKEVLLSSGHRVLVACSGGLDSVALLLFLASIRERLRIEVAAAHVDHMLRGKESSDDGKFVLALCEKLGIPFFGGNVPVPFILNMEGGNMQDVCRTGRYAFFNEVMQAEGYDILATAHHAEDQLETVLMQLSKGSVPLGVPVSRPFAGGTVIRPFLPAMKEELLAYVEGQGAQFREDPSNDSDSYLRNRLRHHVAPFILSENPSAALNVAKMTIGLQEDEMLLDSLAKERFESIVTFTKDGLPTFALDLFRSMHTALQKRFIPLLLNYLYSGEIIPVEYNTALLNQLHHHLSASDGNVTVDLPKGYRFVREYGTVSIVKNEEVLSSSIQRLEKGEWTSWGDMLLYWDDANGHDGEIAEMMYFDLPDSNLPLYVRGREDGDRIMLPGMARPKRLSRLFIDEKIGAEKRRKLPVVTTAHGEVCAIPGVRYGIQFRKHKTERETYIFKMKEK</sequence>
<evidence type="ECO:0000256" key="1">
    <source>
        <dbReference type="ARBA" id="ARBA00004496"/>
    </source>
</evidence>
<dbReference type="PANTHER" id="PTHR43033">
    <property type="entry name" value="TRNA(ILE)-LYSIDINE SYNTHASE-RELATED"/>
    <property type="match status" value="1"/>
</dbReference>
<comment type="domain">
    <text evidence="8">The N-terminal region contains the highly conserved SGGXDS motif, predicted to be a P-loop motif involved in ATP binding.</text>
</comment>
<dbReference type="RefSeq" id="WP_381442023.1">
    <property type="nucleotide sequence ID" value="NZ_JBHSNP010000006.1"/>
</dbReference>
<evidence type="ECO:0000256" key="5">
    <source>
        <dbReference type="ARBA" id="ARBA00022741"/>
    </source>
</evidence>
<evidence type="ECO:0000256" key="7">
    <source>
        <dbReference type="ARBA" id="ARBA00048539"/>
    </source>
</evidence>
<protein>
    <recommendedName>
        <fullName evidence="8">tRNA(Ile)-lysidine synthase</fullName>
        <ecNumber evidence="8">6.3.4.19</ecNumber>
    </recommendedName>
    <alternativeName>
        <fullName evidence="8">tRNA(Ile)-2-lysyl-cytidine synthase</fullName>
    </alternativeName>
    <alternativeName>
        <fullName evidence="8">tRNA(Ile)-lysidine synthetase</fullName>
    </alternativeName>
</protein>
<comment type="caution">
    <text evidence="10">The sequence shown here is derived from an EMBL/GenBank/DDBJ whole genome shotgun (WGS) entry which is preliminary data.</text>
</comment>
<feature type="binding site" evidence="8">
    <location>
        <begin position="29"/>
        <end position="34"/>
    </location>
    <ligand>
        <name>ATP</name>
        <dbReference type="ChEBI" id="CHEBI:30616"/>
    </ligand>
</feature>
<dbReference type="SMART" id="SM00977">
    <property type="entry name" value="TilS_C"/>
    <property type="match status" value="1"/>
</dbReference>
<evidence type="ECO:0000313" key="11">
    <source>
        <dbReference type="Proteomes" id="UP001596071"/>
    </source>
</evidence>
<dbReference type="InterPro" id="IPR012094">
    <property type="entry name" value="tRNA_Ile_lys_synt"/>
</dbReference>
<accession>A0ABW0TT59</accession>
<keyword evidence="11" id="KW-1185">Reference proteome</keyword>
<comment type="catalytic activity">
    <reaction evidence="7 8">
        <text>cytidine(34) in tRNA(Ile2) + L-lysine + ATP = lysidine(34) in tRNA(Ile2) + AMP + diphosphate + H(+)</text>
        <dbReference type="Rhea" id="RHEA:43744"/>
        <dbReference type="Rhea" id="RHEA-COMP:10625"/>
        <dbReference type="Rhea" id="RHEA-COMP:10670"/>
        <dbReference type="ChEBI" id="CHEBI:15378"/>
        <dbReference type="ChEBI" id="CHEBI:30616"/>
        <dbReference type="ChEBI" id="CHEBI:32551"/>
        <dbReference type="ChEBI" id="CHEBI:33019"/>
        <dbReference type="ChEBI" id="CHEBI:82748"/>
        <dbReference type="ChEBI" id="CHEBI:83665"/>
        <dbReference type="ChEBI" id="CHEBI:456215"/>
        <dbReference type="EC" id="6.3.4.19"/>
    </reaction>
</comment>
<dbReference type="GO" id="GO:0032267">
    <property type="term" value="F:tRNA(Ile)-lysidine synthase activity"/>
    <property type="evidence" value="ECO:0007669"/>
    <property type="project" value="UniProtKB-EC"/>
</dbReference>
<evidence type="ECO:0000256" key="4">
    <source>
        <dbReference type="ARBA" id="ARBA00022694"/>
    </source>
</evidence>
<dbReference type="PANTHER" id="PTHR43033:SF1">
    <property type="entry name" value="TRNA(ILE)-LYSIDINE SYNTHASE-RELATED"/>
    <property type="match status" value="1"/>
</dbReference>
<comment type="subcellular location">
    <subcellularLocation>
        <location evidence="1 8">Cytoplasm</location>
    </subcellularLocation>
</comment>
<keyword evidence="3 8" id="KW-0436">Ligase</keyword>
<dbReference type="SUPFAM" id="SSF52402">
    <property type="entry name" value="Adenine nucleotide alpha hydrolases-like"/>
    <property type="match status" value="1"/>
</dbReference>
<evidence type="ECO:0000256" key="6">
    <source>
        <dbReference type="ARBA" id="ARBA00022840"/>
    </source>
</evidence>
<evidence type="ECO:0000313" key="10">
    <source>
        <dbReference type="EMBL" id="MFC5602204.1"/>
    </source>
</evidence>